<evidence type="ECO:0000256" key="1">
    <source>
        <dbReference type="SAM" id="MobiDB-lite"/>
    </source>
</evidence>
<feature type="compositionally biased region" description="Polar residues" evidence="1">
    <location>
        <begin position="275"/>
        <end position="288"/>
    </location>
</feature>
<sequence length="687" mass="75302">MGERSQPSHLPVSGGLHAQRQRKQAPPSFSAFPGGPSDDEPGSLFPRHRGKALPLQSAPINPLLSPLVVPDEASPSHARHDIAPSPTAGDGEAPVHPIESKIVIPIKPGPIKHDDDTEKKIKLLDSHQQSIIRYYTSDCAGLQKRIFDLIWERRSQSPSQDICEVERDSITGGIQRVRYASDIPSNCPLFEGKNALRRFAKHFVHNHLGVKEPFVCYEVSCGQHFSLAHVRDRHEQTIHHMFRRKAHRLNPRRTSQPASSSTTRRNAPITIIVWSPSTNSSQVQSPSTADAPGGASRTRPGSPADMEDRRRNHNPYPRSTTPIPSSSLRHDSSISGEATRGDTTVNQHSSRRGLRTPEPAVNHRAVRAWAEVTRPRTSAPPVAPLLSESAIWGDESTTPNTRHQRAGDERHNPQVSWTNYVSPSNVSYDFLLSFSSHAAAAAHASQGATENSFNGSSNTAADIRSRLPHESVSSSQTFDNGFRGLEEQAASRLSTLVLSDSNPIRHSLATSPLVAATMSVQAGSPDMYNRVAGVYSDGPQNSTNIDPDLLFIFLTYRNPTNAPPTGHSQSYTLIEGGDLSPRHHPATGMSHSVPERTYQADVLPQTHLQVDISNAAGANSSHVSDHDGLQWGRRQNSSQMPQTPRWDQILHTLSTYERSQSPRTIADSASLSWNGSSHTYSNNSFQQ</sequence>
<evidence type="ECO:0000313" key="4">
    <source>
        <dbReference type="Proteomes" id="UP000054097"/>
    </source>
</evidence>
<protein>
    <recommendedName>
        <fullName evidence="2">C2H2-type domain-containing protein</fullName>
    </recommendedName>
</protein>
<accession>A0A0C3BFM1</accession>
<feature type="domain" description="C2H2-type" evidence="2">
    <location>
        <begin position="216"/>
        <end position="240"/>
    </location>
</feature>
<feature type="compositionally biased region" description="Basic residues" evidence="1">
    <location>
        <begin position="242"/>
        <end position="251"/>
    </location>
</feature>
<organism evidence="3 4">
    <name type="scientific">Serendipita vermifera MAFF 305830</name>
    <dbReference type="NCBI Taxonomy" id="933852"/>
    <lineage>
        <taxon>Eukaryota</taxon>
        <taxon>Fungi</taxon>
        <taxon>Dikarya</taxon>
        <taxon>Basidiomycota</taxon>
        <taxon>Agaricomycotina</taxon>
        <taxon>Agaricomycetes</taxon>
        <taxon>Sebacinales</taxon>
        <taxon>Serendipitaceae</taxon>
        <taxon>Serendipita</taxon>
    </lineage>
</organism>
<dbReference type="Proteomes" id="UP000054097">
    <property type="component" value="Unassembled WGS sequence"/>
</dbReference>
<evidence type="ECO:0000259" key="2">
    <source>
        <dbReference type="PROSITE" id="PS00028"/>
    </source>
</evidence>
<feature type="region of interest" description="Disordered" evidence="1">
    <location>
        <begin position="1"/>
        <end position="51"/>
    </location>
</feature>
<dbReference type="HOGENOM" id="CLU_400702_0_0_1"/>
<dbReference type="InterPro" id="IPR013087">
    <property type="entry name" value="Znf_C2H2_type"/>
</dbReference>
<reference evidence="4" key="2">
    <citation type="submission" date="2015-01" db="EMBL/GenBank/DDBJ databases">
        <title>Evolutionary Origins and Diversification of the Mycorrhizal Mutualists.</title>
        <authorList>
            <consortium name="DOE Joint Genome Institute"/>
            <consortium name="Mycorrhizal Genomics Consortium"/>
            <person name="Kohler A."/>
            <person name="Kuo A."/>
            <person name="Nagy L.G."/>
            <person name="Floudas D."/>
            <person name="Copeland A."/>
            <person name="Barry K.W."/>
            <person name="Cichocki N."/>
            <person name="Veneault-Fourrey C."/>
            <person name="LaButti K."/>
            <person name="Lindquist E.A."/>
            <person name="Lipzen A."/>
            <person name="Lundell T."/>
            <person name="Morin E."/>
            <person name="Murat C."/>
            <person name="Riley R."/>
            <person name="Ohm R."/>
            <person name="Sun H."/>
            <person name="Tunlid A."/>
            <person name="Henrissat B."/>
            <person name="Grigoriev I.V."/>
            <person name="Hibbett D.S."/>
            <person name="Martin F."/>
        </authorList>
    </citation>
    <scope>NUCLEOTIDE SEQUENCE [LARGE SCALE GENOMIC DNA]</scope>
    <source>
        <strain evidence="4">MAFF 305830</strain>
    </source>
</reference>
<feature type="region of interest" description="Disordered" evidence="1">
    <location>
        <begin position="242"/>
        <end position="362"/>
    </location>
</feature>
<evidence type="ECO:0000313" key="3">
    <source>
        <dbReference type="EMBL" id="KIM30256.1"/>
    </source>
</evidence>
<feature type="compositionally biased region" description="Polar residues" evidence="1">
    <location>
        <begin position="317"/>
        <end position="348"/>
    </location>
</feature>
<name>A0A0C3BFM1_SERVB</name>
<keyword evidence="4" id="KW-1185">Reference proteome</keyword>
<feature type="region of interest" description="Disordered" evidence="1">
    <location>
        <begin position="617"/>
        <end position="644"/>
    </location>
</feature>
<gene>
    <name evidence="3" type="ORF">M408DRAFT_295972</name>
</gene>
<reference evidence="3 4" key="1">
    <citation type="submission" date="2014-04" db="EMBL/GenBank/DDBJ databases">
        <authorList>
            <consortium name="DOE Joint Genome Institute"/>
            <person name="Kuo A."/>
            <person name="Zuccaro A."/>
            <person name="Kohler A."/>
            <person name="Nagy L.G."/>
            <person name="Floudas D."/>
            <person name="Copeland A."/>
            <person name="Barry K.W."/>
            <person name="Cichocki N."/>
            <person name="Veneault-Fourrey C."/>
            <person name="LaButti K."/>
            <person name="Lindquist E.A."/>
            <person name="Lipzen A."/>
            <person name="Lundell T."/>
            <person name="Morin E."/>
            <person name="Murat C."/>
            <person name="Sun H."/>
            <person name="Tunlid A."/>
            <person name="Henrissat B."/>
            <person name="Grigoriev I.V."/>
            <person name="Hibbett D.S."/>
            <person name="Martin F."/>
            <person name="Nordberg H.P."/>
            <person name="Cantor M.N."/>
            <person name="Hua S.X."/>
        </authorList>
    </citation>
    <scope>NUCLEOTIDE SEQUENCE [LARGE SCALE GENOMIC DNA]</scope>
    <source>
        <strain evidence="3 4">MAFF 305830</strain>
    </source>
</reference>
<proteinExistence type="predicted"/>
<feature type="compositionally biased region" description="Polar residues" evidence="1">
    <location>
        <begin position="252"/>
        <end position="265"/>
    </location>
</feature>
<feature type="region of interest" description="Disordered" evidence="1">
    <location>
        <begin position="661"/>
        <end position="687"/>
    </location>
</feature>
<feature type="compositionally biased region" description="Polar residues" evidence="1">
    <location>
        <begin position="633"/>
        <end position="642"/>
    </location>
</feature>
<dbReference type="AlphaFoldDB" id="A0A0C3BFM1"/>
<feature type="compositionally biased region" description="Low complexity" evidence="1">
    <location>
        <begin position="25"/>
        <end position="36"/>
    </location>
</feature>
<feature type="region of interest" description="Disordered" evidence="1">
    <location>
        <begin position="393"/>
        <end position="415"/>
    </location>
</feature>
<feature type="region of interest" description="Disordered" evidence="1">
    <location>
        <begin position="66"/>
        <end position="95"/>
    </location>
</feature>
<dbReference type="EMBL" id="KN824285">
    <property type="protein sequence ID" value="KIM30256.1"/>
    <property type="molecule type" value="Genomic_DNA"/>
</dbReference>
<dbReference type="PROSITE" id="PS00028">
    <property type="entry name" value="ZINC_FINGER_C2H2_1"/>
    <property type="match status" value="1"/>
</dbReference>